<dbReference type="Pfam" id="PF00005">
    <property type="entry name" value="ABC_tran"/>
    <property type="match status" value="1"/>
</dbReference>
<dbReference type="InterPro" id="IPR050093">
    <property type="entry name" value="ABC_SmlMolc_Importer"/>
</dbReference>
<comment type="caution">
    <text evidence="5">The sequence shown here is derived from an EMBL/GenBank/DDBJ whole genome shotgun (WGS) entry which is preliminary data.</text>
</comment>
<accession>A0A1G2HKR6</accession>
<evidence type="ECO:0000313" key="6">
    <source>
        <dbReference type="Proteomes" id="UP000177190"/>
    </source>
</evidence>
<dbReference type="InterPro" id="IPR003593">
    <property type="entry name" value="AAA+_ATPase"/>
</dbReference>
<organism evidence="5 6">
    <name type="scientific">Candidatus Staskawiczbacteria bacterium RIFCSPHIGHO2_01_FULL_36_16</name>
    <dbReference type="NCBI Taxonomy" id="1802200"/>
    <lineage>
        <taxon>Bacteria</taxon>
        <taxon>Candidatus Staskawicziibacteriota</taxon>
    </lineage>
</organism>
<dbReference type="PANTHER" id="PTHR42781">
    <property type="entry name" value="SPERMIDINE/PUTRESCINE IMPORT ATP-BINDING PROTEIN POTA"/>
    <property type="match status" value="1"/>
</dbReference>
<dbReference type="AlphaFoldDB" id="A0A1G2HKR6"/>
<proteinExistence type="predicted"/>
<evidence type="ECO:0000256" key="1">
    <source>
        <dbReference type="ARBA" id="ARBA00022448"/>
    </source>
</evidence>
<evidence type="ECO:0000256" key="2">
    <source>
        <dbReference type="ARBA" id="ARBA00022741"/>
    </source>
</evidence>
<dbReference type="GO" id="GO:0016887">
    <property type="term" value="F:ATP hydrolysis activity"/>
    <property type="evidence" value="ECO:0007669"/>
    <property type="project" value="InterPro"/>
</dbReference>
<dbReference type="Gene3D" id="3.40.50.300">
    <property type="entry name" value="P-loop containing nucleotide triphosphate hydrolases"/>
    <property type="match status" value="1"/>
</dbReference>
<keyword evidence="1" id="KW-0813">Transport</keyword>
<dbReference type="SUPFAM" id="SSF52540">
    <property type="entry name" value="P-loop containing nucleoside triphosphate hydrolases"/>
    <property type="match status" value="1"/>
</dbReference>
<dbReference type="GO" id="GO:0005524">
    <property type="term" value="F:ATP binding"/>
    <property type="evidence" value="ECO:0007669"/>
    <property type="project" value="UniProtKB-KW"/>
</dbReference>
<dbReference type="EMBL" id="MHOM01000044">
    <property type="protein sequence ID" value="OGZ63045.1"/>
    <property type="molecule type" value="Genomic_DNA"/>
</dbReference>
<reference evidence="5 6" key="1">
    <citation type="journal article" date="2016" name="Nat. Commun.">
        <title>Thousands of microbial genomes shed light on interconnected biogeochemical processes in an aquifer system.</title>
        <authorList>
            <person name="Anantharaman K."/>
            <person name="Brown C.T."/>
            <person name="Hug L.A."/>
            <person name="Sharon I."/>
            <person name="Castelle C.J."/>
            <person name="Probst A.J."/>
            <person name="Thomas B.C."/>
            <person name="Singh A."/>
            <person name="Wilkins M.J."/>
            <person name="Karaoz U."/>
            <person name="Brodie E.L."/>
            <person name="Williams K.H."/>
            <person name="Hubbard S.S."/>
            <person name="Banfield J.F."/>
        </authorList>
    </citation>
    <scope>NUCLEOTIDE SEQUENCE [LARGE SCALE GENOMIC DNA]</scope>
</reference>
<sequence>MLSIKNLSVKFNHFEVLDNLSFNVKDNEFIAVFGPNGCGKTTLLKSIAGIIEYNGTILINDKKPKDSKIGFVFQSYSDSLLPWKTVIDNVAFPLEINGVETNKKHKIVKDFLRGTILEEFLDYYPYQISGGMQQLTNIARAIIFDPEILLLDEPFSSLDEVSKTQVHAELRKFLKHKKVTTILVTHNYQEAETLAERIIKLSKRPTKITDIKESEK</sequence>
<dbReference type="PANTHER" id="PTHR42781:SF8">
    <property type="entry name" value="BICARBONATE TRANSPORT ATP-BINDING PROTEIN CMPC"/>
    <property type="match status" value="1"/>
</dbReference>
<feature type="domain" description="ABC transporter" evidence="4">
    <location>
        <begin position="2"/>
        <end position="216"/>
    </location>
</feature>
<keyword evidence="3" id="KW-0067">ATP-binding</keyword>
<dbReference type="InterPro" id="IPR003439">
    <property type="entry name" value="ABC_transporter-like_ATP-bd"/>
</dbReference>
<evidence type="ECO:0000259" key="4">
    <source>
        <dbReference type="PROSITE" id="PS50893"/>
    </source>
</evidence>
<dbReference type="Proteomes" id="UP000177190">
    <property type="component" value="Unassembled WGS sequence"/>
</dbReference>
<protein>
    <recommendedName>
        <fullName evidence="4">ABC transporter domain-containing protein</fullName>
    </recommendedName>
</protein>
<evidence type="ECO:0000313" key="5">
    <source>
        <dbReference type="EMBL" id="OGZ63045.1"/>
    </source>
</evidence>
<dbReference type="STRING" id="1802200.A2812_02285"/>
<gene>
    <name evidence="5" type="ORF">A2812_02285</name>
</gene>
<dbReference type="PROSITE" id="PS50893">
    <property type="entry name" value="ABC_TRANSPORTER_2"/>
    <property type="match status" value="1"/>
</dbReference>
<name>A0A1G2HKR6_9BACT</name>
<dbReference type="SMART" id="SM00382">
    <property type="entry name" value="AAA"/>
    <property type="match status" value="1"/>
</dbReference>
<keyword evidence="2" id="KW-0547">Nucleotide-binding</keyword>
<dbReference type="InterPro" id="IPR027417">
    <property type="entry name" value="P-loop_NTPase"/>
</dbReference>
<evidence type="ECO:0000256" key="3">
    <source>
        <dbReference type="ARBA" id="ARBA00022840"/>
    </source>
</evidence>